<gene>
    <name evidence="3" type="ORF">WJX72_006842</name>
</gene>
<organism evidence="3 4">
    <name type="scientific">[Myrmecia] bisecta</name>
    <dbReference type="NCBI Taxonomy" id="41462"/>
    <lineage>
        <taxon>Eukaryota</taxon>
        <taxon>Viridiplantae</taxon>
        <taxon>Chlorophyta</taxon>
        <taxon>core chlorophytes</taxon>
        <taxon>Trebouxiophyceae</taxon>
        <taxon>Trebouxiales</taxon>
        <taxon>Trebouxiaceae</taxon>
        <taxon>Myrmecia</taxon>
    </lineage>
</organism>
<dbReference type="Proteomes" id="UP001489004">
    <property type="component" value="Unassembled WGS sequence"/>
</dbReference>
<dbReference type="SUPFAM" id="SSF81296">
    <property type="entry name" value="E set domains"/>
    <property type="match status" value="1"/>
</dbReference>
<evidence type="ECO:0000313" key="4">
    <source>
        <dbReference type="Proteomes" id="UP001489004"/>
    </source>
</evidence>
<dbReference type="InterPro" id="IPR032640">
    <property type="entry name" value="AMPK1_CBM"/>
</dbReference>
<keyword evidence="4" id="KW-1185">Reference proteome</keyword>
<accession>A0AAW1Q472</accession>
<dbReference type="Gene3D" id="2.60.40.10">
    <property type="entry name" value="Immunoglobulins"/>
    <property type="match status" value="1"/>
</dbReference>
<dbReference type="Pfam" id="PF16561">
    <property type="entry name" value="AMPK1_CBM"/>
    <property type="match status" value="1"/>
</dbReference>
<evidence type="ECO:0000313" key="3">
    <source>
        <dbReference type="EMBL" id="KAK9815611.1"/>
    </source>
</evidence>
<name>A0AAW1Q472_9CHLO</name>
<dbReference type="PANTHER" id="PTHR47661">
    <property type="entry name" value="PHOSPHOGLUCAN PHOSPHATASE LSF1, CHLOROPLASTIC"/>
    <property type="match status" value="1"/>
</dbReference>
<dbReference type="InterPro" id="IPR036034">
    <property type="entry name" value="PDZ_sf"/>
</dbReference>
<feature type="region of interest" description="Disordered" evidence="1">
    <location>
        <begin position="1"/>
        <end position="22"/>
    </location>
</feature>
<comment type="caution">
    <text evidence="3">The sequence shown here is derived from an EMBL/GenBank/DDBJ whole genome shotgun (WGS) entry which is preliminary data.</text>
</comment>
<proteinExistence type="predicted"/>
<dbReference type="InterPro" id="IPR013783">
    <property type="entry name" value="Ig-like_fold"/>
</dbReference>
<dbReference type="CDD" id="cd02859">
    <property type="entry name" value="E_set_AMPKbeta_like_N"/>
    <property type="match status" value="1"/>
</dbReference>
<protein>
    <recommendedName>
        <fullName evidence="2">AMP-activated protein kinase glycogen-binding domain-containing protein</fullName>
    </recommendedName>
</protein>
<dbReference type="AlphaFoldDB" id="A0AAW1Q472"/>
<evidence type="ECO:0000259" key="2">
    <source>
        <dbReference type="Pfam" id="PF16561"/>
    </source>
</evidence>
<feature type="domain" description="AMP-activated protein kinase glycogen-binding" evidence="2">
    <location>
        <begin position="458"/>
        <end position="541"/>
    </location>
</feature>
<dbReference type="PANTHER" id="PTHR47661:SF2">
    <property type="entry name" value="PHOSPHOGLUCAN PHOSPHATASE LSF1, CHLOROPLASTIC"/>
    <property type="match status" value="1"/>
</dbReference>
<reference evidence="3 4" key="1">
    <citation type="journal article" date="2024" name="Nat. Commun.">
        <title>Phylogenomics reveals the evolutionary origins of lichenization in chlorophyte algae.</title>
        <authorList>
            <person name="Puginier C."/>
            <person name="Libourel C."/>
            <person name="Otte J."/>
            <person name="Skaloud P."/>
            <person name="Haon M."/>
            <person name="Grisel S."/>
            <person name="Petersen M."/>
            <person name="Berrin J.G."/>
            <person name="Delaux P.M."/>
            <person name="Dal Grande F."/>
            <person name="Keller J."/>
        </authorList>
    </citation>
    <scope>NUCLEOTIDE SEQUENCE [LARGE SCALE GENOMIC DNA]</scope>
    <source>
        <strain evidence="3 4">SAG 2043</strain>
    </source>
</reference>
<feature type="region of interest" description="Disordered" evidence="1">
    <location>
        <begin position="239"/>
        <end position="276"/>
    </location>
</feature>
<dbReference type="EMBL" id="JALJOR010000006">
    <property type="protein sequence ID" value="KAK9815611.1"/>
    <property type="molecule type" value="Genomic_DNA"/>
</dbReference>
<dbReference type="InterPro" id="IPR014756">
    <property type="entry name" value="Ig_E-set"/>
</dbReference>
<evidence type="ECO:0000256" key="1">
    <source>
        <dbReference type="SAM" id="MobiDB-lite"/>
    </source>
</evidence>
<dbReference type="SUPFAM" id="SSF50156">
    <property type="entry name" value="PDZ domain-like"/>
    <property type="match status" value="1"/>
</dbReference>
<sequence length="570" mass="62100">MKRACSDLKPSQGQSLKRPYRSVHVSRKLSKPQAVRNSTVHERSTRLVAEFHYLDEYDFNLNTYMVELDKPVGLSFAPDPATGDILVHDIEVDSPAAKSRLIQVGDKLRMVSAVFGDDMWKCSVWQRVLWAVQNRVGRVKLVLERPEVRQGMQHSPWGLPGQMGIATTSETGNCLLEIGCSVEEPEESAGKPMQVTFARDICQKVLEGWLEVQHAAGATSRAAHADSLRQQLAAARELNPIPLSANKHRSKWTRDAGSNGGPRPLQPASNAVPLPARSDSINRSWRAAAASCGPAKAAASQTFCVLPWLVMTTGRLGRKELEAVASHCGLGRVLELDVATLADGKSGALPAAHGRRTLHCPLAAATAAMHRLVTRRGGMRPEEAGGHSNSSVLLHSQAGMEAQLAAVLAAWLHWYGGLPLAESLEAAELALSCPPPPGAVEEASQVLFSRAQERMSKVRLTWHYGGSWVEVAGEAVGSWGQRVPLCYSQRDGLWSTEIWGLPPGQYEYKYIVDHDWRVDLAAATHYDESGNVNNVVHVAARPNVLTPGDQLYLTRLEAMFLAFGSKLGLK</sequence>